<sequence>MFPWQAMFPFFSEDFDKIG</sequence>
<dbReference type="AlphaFoldDB" id="A0A0E9TT22"/>
<reference evidence="1" key="1">
    <citation type="submission" date="2014-11" db="EMBL/GenBank/DDBJ databases">
        <authorList>
            <person name="Amaro Gonzalez C."/>
        </authorList>
    </citation>
    <scope>NUCLEOTIDE SEQUENCE</scope>
</reference>
<organism evidence="1">
    <name type="scientific">Anguilla anguilla</name>
    <name type="common">European freshwater eel</name>
    <name type="synonym">Muraena anguilla</name>
    <dbReference type="NCBI Taxonomy" id="7936"/>
    <lineage>
        <taxon>Eukaryota</taxon>
        <taxon>Metazoa</taxon>
        <taxon>Chordata</taxon>
        <taxon>Craniata</taxon>
        <taxon>Vertebrata</taxon>
        <taxon>Euteleostomi</taxon>
        <taxon>Actinopterygii</taxon>
        <taxon>Neopterygii</taxon>
        <taxon>Teleostei</taxon>
        <taxon>Anguilliformes</taxon>
        <taxon>Anguillidae</taxon>
        <taxon>Anguilla</taxon>
    </lineage>
</organism>
<name>A0A0E9TT22_ANGAN</name>
<proteinExistence type="predicted"/>
<reference evidence="1" key="2">
    <citation type="journal article" date="2015" name="Fish Shellfish Immunol.">
        <title>Early steps in the European eel (Anguilla anguilla)-Vibrio vulnificus interaction in the gills: Role of the RtxA13 toxin.</title>
        <authorList>
            <person name="Callol A."/>
            <person name="Pajuelo D."/>
            <person name="Ebbesson L."/>
            <person name="Teles M."/>
            <person name="MacKenzie S."/>
            <person name="Amaro C."/>
        </authorList>
    </citation>
    <scope>NUCLEOTIDE SEQUENCE</scope>
</reference>
<dbReference type="EMBL" id="GBXM01051753">
    <property type="protein sequence ID" value="JAH56824.1"/>
    <property type="molecule type" value="Transcribed_RNA"/>
</dbReference>
<protein>
    <submittedName>
        <fullName evidence="1">Uncharacterized protein</fullName>
    </submittedName>
</protein>
<accession>A0A0E9TT22</accession>
<evidence type="ECO:0000313" key="1">
    <source>
        <dbReference type="EMBL" id="JAH56824.1"/>
    </source>
</evidence>